<accession>A0AAE0EKJ1</accession>
<evidence type="ECO:0000313" key="2">
    <source>
        <dbReference type="Proteomes" id="UP001281410"/>
    </source>
</evidence>
<protein>
    <submittedName>
        <fullName evidence="1">Uncharacterized protein</fullName>
    </submittedName>
</protein>
<sequence length="114" mass="12558">MWNLKCEVTSAKAKSTWKMTGVFFHIHITFSLPSTSSLWFIENECVANDRATIVTDTSSNATGSDTVNLTTSICLYLSLACEAGAAIFGRKLEFSIVCVSISYLDSDCAWEFHV</sequence>
<comment type="caution">
    <text evidence="1">The sequence shown here is derived from an EMBL/GenBank/DDBJ whole genome shotgun (WGS) entry which is preliminary data.</text>
</comment>
<evidence type="ECO:0000313" key="1">
    <source>
        <dbReference type="EMBL" id="KAK3231756.1"/>
    </source>
</evidence>
<reference evidence="1" key="1">
    <citation type="journal article" date="2023" name="Plant J.">
        <title>Genome sequences and population genomics provide insights into the demographic history, inbreeding, and mutation load of two 'living fossil' tree species of Dipteronia.</title>
        <authorList>
            <person name="Feng Y."/>
            <person name="Comes H.P."/>
            <person name="Chen J."/>
            <person name="Zhu S."/>
            <person name="Lu R."/>
            <person name="Zhang X."/>
            <person name="Li P."/>
            <person name="Qiu J."/>
            <person name="Olsen K.M."/>
            <person name="Qiu Y."/>
        </authorList>
    </citation>
    <scope>NUCLEOTIDE SEQUENCE</scope>
    <source>
        <strain evidence="1">NBL</strain>
    </source>
</reference>
<name>A0AAE0EKJ1_9ROSI</name>
<keyword evidence="2" id="KW-1185">Reference proteome</keyword>
<gene>
    <name evidence="1" type="ORF">Dsin_003637</name>
</gene>
<organism evidence="1 2">
    <name type="scientific">Dipteronia sinensis</name>
    <dbReference type="NCBI Taxonomy" id="43782"/>
    <lineage>
        <taxon>Eukaryota</taxon>
        <taxon>Viridiplantae</taxon>
        <taxon>Streptophyta</taxon>
        <taxon>Embryophyta</taxon>
        <taxon>Tracheophyta</taxon>
        <taxon>Spermatophyta</taxon>
        <taxon>Magnoliopsida</taxon>
        <taxon>eudicotyledons</taxon>
        <taxon>Gunneridae</taxon>
        <taxon>Pentapetalae</taxon>
        <taxon>rosids</taxon>
        <taxon>malvids</taxon>
        <taxon>Sapindales</taxon>
        <taxon>Sapindaceae</taxon>
        <taxon>Hippocastanoideae</taxon>
        <taxon>Acereae</taxon>
        <taxon>Dipteronia</taxon>
    </lineage>
</organism>
<dbReference type="EMBL" id="JANJYJ010000001">
    <property type="protein sequence ID" value="KAK3231756.1"/>
    <property type="molecule type" value="Genomic_DNA"/>
</dbReference>
<dbReference type="Proteomes" id="UP001281410">
    <property type="component" value="Unassembled WGS sequence"/>
</dbReference>
<dbReference type="AlphaFoldDB" id="A0AAE0EKJ1"/>
<proteinExistence type="predicted"/>